<dbReference type="InterPro" id="IPR027417">
    <property type="entry name" value="P-loop_NTPase"/>
</dbReference>
<dbReference type="SUPFAM" id="SSF52540">
    <property type="entry name" value="P-loop containing nucleoside triphosphate hydrolases"/>
    <property type="match status" value="2"/>
</dbReference>
<evidence type="ECO:0000313" key="8">
    <source>
        <dbReference type="EMBL" id="AEV33750.1"/>
    </source>
</evidence>
<evidence type="ECO:0000256" key="5">
    <source>
        <dbReference type="ARBA" id="ARBA00074044"/>
    </source>
</evidence>
<gene>
    <name evidence="8" type="ordered locus">Oweho_2790</name>
</gene>
<organism evidence="8 9">
    <name type="scientific">Owenweeksia hongkongensis (strain DSM 17368 / CIP 108786 / JCM 12287 / NRRL B-23963 / UST20020801)</name>
    <dbReference type="NCBI Taxonomy" id="926562"/>
    <lineage>
        <taxon>Bacteria</taxon>
        <taxon>Pseudomonadati</taxon>
        <taxon>Bacteroidota</taxon>
        <taxon>Flavobacteriia</taxon>
        <taxon>Flavobacteriales</taxon>
        <taxon>Owenweeksiaceae</taxon>
        <taxon>Owenweeksia</taxon>
    </lineage>
</organism>
<dbReference type="InterPro" id="IPR032781">
    <property type="entry name" value="ABC_tran_Xtn"/>
</dbReference>
<dbReference type="GO" id="GO:0005524">
    <property type="term" value="F:ATP binding"/>
    <property type="evidence" value="ECO:0007669"/>
    <property type="project" value="UniProtKB-KW"/>
</dbReference>
<dbReference type="STRING" id="926562.Oweho_2790"/>
<evidence type="ECO:0000313" key="9">
    <source>
        <dbReference type="Proteomes" id="UP000005631"/>
    </source>
</evidence>
<feature type="coiled-coil region" evidence="6">
    <location>
        <begin position="558"/>
        <end position="599"/>
    </location>
</feature>
<dbReference type="FunFam" id="3.40.50.300:FF:000011">
    <property type="entry name" value="Putative ABC transporter ATP-binding component"/>
    <property type="match status" value="1"/>
</dbReference>
<dbReference type="PROSITE" id="PS50893">
    <property type="entry name" value="ABC_TRANSPORTER_2"/>
    <property type="match status" value="2"/>
</dbReference>
<dbReference type="HOGENOM" id="CLU_000604_36_0_10"/>
<dbReference type="Gene3D" id="3.40.50.300">
    <property type="entry name" value="P-loop containing nucleotide triphosphate hydrolases"/>
    <property type="match status" value="2"/>
</dbReference>
<evidence type="ECO:0000256" key="4">
    <source>
        <dbReference type="ARBA" id="ARBA00061551"/>
    </source>
</evidence>
<evidence type="ECO:0000256" key="1">
    <source>
        <dbReference type="ARBA" id="ARBA00022737"/>
    </source>
</evidence>
<evidence type="ECO:0000256" key="6">
    <source>
        <dbReference type="SAM" id="Coils"/>
    </source>
</evidence>
<keyword evidence="1" id="KW-0677">Repeat</keyword>
<reference evidence="8 9" key="1">
    <citation type="journal article" date="2012" name="Stand. Genomic Sci.">
        <title>Genome sequence of the orange-pigmented seawater bacterium Owenweeksia hongkongensis type strain (UST20020801(T)).</title>
        <authorList>
            <person name="Riedel T."/>
            <person name="Held B."/>
            <person name="Nolan M."/>
            <person name="Lucas S."/>
            <person name="Lapidus A."/>
            <person name="Tice H."/>
            <person name="Del Rio T.G."/>
            <person name="Cheng J.F."/>
            <person name="Han C."/>
            <person name="Tapia R."/>
            <person name="Goodwin L.A."/>
            <person name="Pitluck S."/>
            <person name="Liolios K."/>
            <person name="Mavromatis K."/>
            <person name="Pagani I."/>
            <person name="Ivanova N."/>
            <person name="Mikhailova N."/>
            <person name="Pati A."/>
            <person name="Chen A."/>
            <person name="Palaniappan K."/>
            <person name="Rohde M."/>
            <person name="Tindall B.J."/>
            <person name="Detter J.C."/>
            <person name="Goker M."/>
            <person name="Woyke T."/>
            <person name="Bristow J."/>
            <person name="Eisen J.A."/>
            <person name="Markowitz V."/>
            <person name="Hugenholtz P."/>
            <person name="Klenk H.P."/>
            <person name="Kyrpides N.C."/>
        </authorList>
    </citation>
    <scope>NUCLEOTIDE SEQUENCE</scope>
    <source>
        <strain evidence="9">DSM 17368 / JCM 12287 / NRRL B-23963</strain>
    </source>
</reference>
<name>G8R084_OWEHD</name>
<dbReference type="InterPro" id="IPR051309">
    <property type="entry name" value="ABCF_ATPase"/>
</dbReference>
<dbReference type="CDD" id="cd03221">
    <property type="entry name" value="ABCF_EF-3"/>
    <property type="match status" value="2"/>
</dbReference>
<feature type="domain" description="ABC transporter" evidence="7">
    <location>
        <begin position="328"/>
        <end position="541"/>
    </location>
</feature>
<dbReference type="InterPro" id="IPR017871">
    <property type="entry name" value="ABC_transporter-like_CS"/>
</dbReference>
<sequence>MLGINNISLQYNDRHLFRNISFLINPAEKIGLVGSNGAGKSTLLKVIFGEISTDAGNISRPKDFKLGYLPQELPLYDGRTVWEEAESAFSEIKNIETRLDEINHLLATREDYESQSYLDLIEELNHLTERFSLVGGYTYHADLEKILTGLGFTTEDFERQTTEFSGGWRMRIELAKLLLANNDVMLLDEPTNHLDINSIVWLESFLQSYEGAILMVSHDRTFLDNITNRTVEIVQGTVYDYPVPYTKFTELREERIQLQLQEQKNQEKEIKQTEQLIEKFRYKASKAAFAQNLIKKLDKMDRIDIDVDDSRKISFKFAPAPRSGKVVLEAENLTKKYDDKVIFKDANLAVNRLEKVAFVGQNGQGKSTLVKVVTEKLQHEGKLEIGHNVEIGYYAQEQAKTLDGNKTLLQTIEDAAPEDLRKRARDFLGKFLFTGEDVEKKVKVLSGGEKGRLALCKLLLRPYNLLVMDEPTNHLDMKSKEMLKNALLDYDGTLVLVSHDRYFLQDLVDKIYEFRNGEVKEFLGTINEYLEARKFDDFRQVEKQAEVKAAAAAKSEPKANNYEERKQLDKDIRKAENQVRKLEQEVEKLEAEIAEIDKQLLDPGQFQKLSKEPDFYEKYEAKKVNLEKAMADWEKWAAKLDKALAGKAELEA</sequence>
<dbReference type="GO" id="GO:0016887">
    <property type="term" value="F:ATP hydrolysis activity"/>
    <property type="evidence" value="ECO:0007669"/>
    <property type="project" value="InterPro"/>
</dbReference>
<dbReference type="PANTHER" id="PTHR42855:SF2">
    <property type="entry name" value="DRUG RESISTANCE ABC TRANSPORTER,ATP-BINDING PROTEIN"/>
    <property type="match status" value="1"/>
</dbReference>
<dbReference type="PATRIC" id="fig|926562.3.peg.2806"/>
<dbReference type="EMBL" id="CP003156">
    <property type="protein sequence ID" value="AEV33750.1"/>
    <property type="molecule type" value="Genomic_DNA"/>
</dbReference>
<dbReference type="KEGG" id="oho:Oweho_2790"/>
<comment type="similarity">
    <text evidence="4">Belongs to the ABC transporter superfamily. ABCF family. YbiT subfamily.</text>
</comment>
<dbReference type="Pfam" id="PF12848">
    <property type="entry name" value="ABC_tran_Xtn"/>
    <property type="match status" value="1"/>
</dbReference>
<dbReference type="AlphaFoldDB" id="G8R084"/>
<dbReference type="InterPro" id="IPR003593">
    <property type="entry name" value="AAA+_ATPase"/>
</dbReference>
<dbReference type="FunFam" id="3.40.50.300:FF:000070">
    <property type="entry name" value="Putative ABC transporter ATP-binding component"/>
    <property type="match status" value="1"/>
</dbReference>
<dbReference type="Proteomes" id="UP000005631">
    <property type="component" value="Chromosome"/>
</dbReference>
<dbReference type="PANTHER" id="PTHR42855">
    <property type="entry name" value="ABC TRANSPORTER ATP-BINDING SUBUNIT"/>
    <property type="match status" value="1"/>
</dbReference>
<dbReference type="eggNOG" id="COG0488">
    <property type="taxonomic scope" value="Bacteria"/>
</dbReference>
<keyword evidence="2" id="KW-0547">Nucleotide-binding</keyword>
<proteinExistence type="inferred from homology"/>
<dbReference type="SMART" id="SM00382">
    <property type="entry name" value="AAA"/>
    <property type="match status" value="2"/>
</dbReference>
<keyword evidence="9" id="KW-1185">Reference proteome</keyword>
<evidence type="ECO:0000256" key="3">
    <source>
        <dbReference type="ARBA" id="ARBA00022840"/>
    </source>
</evidence>
<protein>
    <recommendedName>
        <fullName evidence="5">Probable ATP-binding protein YbiT</fullName>
    </recommendedName>
</protein>
<keyword evidence="3" id="KW-0067">ATP-binding</keyword>
<evidence type="ECO:0000259" key="7">
    <source>
        <dbReference type="PROSITE" id="PS50893"/>
    </source>
</evidence>
<evidence type="ECO:0000256" key="2">
    <source>
        <dbReference type="ARBA" id="ARBA00022741"/>
    </source>
</evidence>
<dbReference type="Pfam" id="PF00005">
    <property type="entry name" value="ABC_tran"/>
    <property type="match status" value="2"/>
</dbReference>
<feature type="coiled-coil region" evidence="6">
    <location>
        <begin position="251"/>
        <end position="283"/>
    </location>
</feature>
<keyword evidence="6" id="KW-0175">Coiled coil</keyword>
<feature type="domain" description="ABC transporter" evidence="7">
    <location>
        <begin position="2"/>
        <end position="260"/>
    </location>
</feature>
<dbReference type="OrthoDB" id="1521973at2"/>
<dbReference type="PROSITE" id="PS00211">
    <property type="entry name" value="ABC_TRANSPORTER_1"/>
    <property type="match status" value="1"/>
</dbReference>
<dbReference type="InterPro" id="IPR003439">
    <property type="entry name" value="ABC_transporter-like_ATP-bd"/>
</dbReference>
<accession>G8R084</accession>
<dbReference type="RefSeq" id="WP_014203099.1">
    <property type="nucleotide sequence ID" value="NC_016599.1"/>
</dbReference>